<sequence>MTDKQHESSSADLAAERSDPADTAPAEGQSRDIPAQDQGKDQGADLAYDSAPAEGERDDDQD</sequence>
<comment type="caution">
    <text evidence="2">The sequence shown here is derived from an EMBL/GenBank/DDBJ whole genome shotgun (WGS) entry which is preliminary data.</text>
</comment>
<dbReference type="EMBL" id="BMQL01000029">
    <property type="protein sequence ID" value="GGR22730.1"/>
    <property type="molecule type" value="Genomic_DNA"/>
</dbReference>
<dbReference type="RefSeq" id="WP_189092125.1">
    <property type="nucleotide sequence ID" value="NZ_BMQL01000029.1"/>
</dbReference>
<evidence type="ECO:0000256" key="1">
    <source>
        <dbReference type="SAM" id="MobiDB-lite"/>
    </source>
</evidence>
<gene>
    <name evidence="2" type="ORF">GCM10008957_38460</name>
</gene>
<reference evidence="2" key="1">
    <citation type="journal article" date="2014" name="Int. J. Syst. Evol. Microbiol.">
        <title>Complete genome sequence of Corynebacterium casei LMG S-19264T (=DSM 44701T), isolated from a smear-ripened cheese.</title>
        <authorList>
            <consortium name="US DOE Joint Genome Institute (JGI-PGF)"/>
            <person name="Walter F."/>
            <person name="Albersmeier A."/>
            <person name="Kalinowski J."/>
            <person name="Ruckert C."/>
        </authorList>
    </citation>
    <scope>NUCLEOTIDE SEQUENCE</scope>
    <source>
        <strain evidence="2">JCM 31311</strain>
    </source>
</reference>
<evidence type="ECO:0000313" key="3">
    <source>
        <dbReference type="Proteomes" id="UP000603865"/>
    </source>
</evidence>
<protein>
    <submittedName>
        <fullName evidence="2">Uncharacterized protein</fullName>
    </submittedName>
</protein>
<dbReference type="AlphaFoldDB" id="A0A918FCU6"/>
<feature type="region of interest" description="Disordered" evidence="1">
    <location>
        <begin position="1"/>
        <end position="62"/>
    </location>
</feature>
<name>A0A918FCU6_9DEIO</name>
<keyword evidence="3" id="KW-1185">Reference proteome</keyword>
<proteinExistence type="predicted"/>
<evidence type="ECO:0000313" key="2">
    <source>
        <dbReference type="EMBL" id="GGR22730.1"/>
    </source>
</evidence>
<organism evidence="2 3">
    <name type="scientific">Deinococcus ruber</name>
    <dbReference type="NCBI Taxonomy" id="1848197"/>
    <lineage>
        <taxon>Bacteria</taxon>
        <taxon>Thermotogati</taxon>
        <taxon>Deinococcota</taxon>
        <taxon>Deinococci</taxon>
        <taxon>Deinococcales</taxon>
        <taxon>Deinococcaceae</taxon>
        <taxon>Deinococcus</taxon>
    </lineage>
</organism>
<feature type="compositionally biased region" description="Basic and acidic residues" evidence="1">
    <location>
        <begin position="1"/>
        <end position="20"/>
    </location>
</feature>
<reference evidence="2" key="2">
    <citation type="submission" date="2020-09" db="EMBL/GenBank/DDBJ databases">
        <authorList>
            <person name="Sun Q."/>
            <person name="Ohkuma M."/>
        </authorList>
    </citation>
    <scope>NUCLEOTIDE SEQUENCE</scope>
    <source>
        <strain evidence="2">JCM 31311</strain>
    </source>
</reference>
<accession>A0A918FCU6</accession>
<dbReference type="Proteomes" id="UP000603865">
    <property type="component" value="Unassembled WGS sequence"/>
</dbReference>